<evidence type="ECO:0000313" key="4">
    <source>
        <dbReference type="Proteomes" id="UP000537326"/>
    </source>
</evidence>
<dbReference type="CDD" id="cd00667">
    <property type="entry name" value="ring_hydroxylating_dioxygenases_beta"/>
    <property type="match status" value="1"/>
</dbReference>
<keyword evidence="4" id="KW-1185">Reference proteome</keyword>
<protein>
    <submittedName>
        <fullName evidence="3">3-phenylpropionate/cinnamic acid dioxygenase small subunit</fullName>
    </submittedName>
</protein>
<name>A0A7Z0C3U7_9ACTN</name>
<keyword evidence="3" id="KW-0223">Dioxygenase</keyword>
<dbReference type="PANTHER" id="PTHR41534">
    <property type="entry name" value="BLR3401 PROTEIN"/>
    <property type="match status" value="1"/>
</dbReference>
<dbReference type="PANTHER" id="PTHR41534:SF2">
    <property type="entry name" value="3-PHENYLPROPIONATE_CINNAMIC ACID DIOXYGENASE SUBUNIT BETA"/>
    <property type="match status" value="1"/>
</dbReference>
<gene>
    <name evidence="3" type="ORF">BKA05_000946</name>
</gene>
<dbReference type="GO" id="GO:0051213">
    <property type="term" value="F:dioxygenase activity"/>
    <property type="evidence" value="ECO:0007669"/>
    <property type="project" value="UniProtKB-KW"/>
</dbReference>
<dbReference type="SUPFAM" id="SSF54427">
    <property type="entry name" value="NTF2-like"/>
    <property type="match status" value="1"/>
</dbReference>
<dbReference type="EMBL" id="JACBZI010000001">
    <property type="protein sequence ID" value="NYI09431.1"/>
    <property type="molecule type" value="Genomic_DNA"/>
</dbReference>
<dbReference type="InterPro" id="IPR000391">
    <property type="entry name" value="Rng_hydr_dOase-bsu"/>
</dbReference>
<organism evidence="3 4">
    <name type="scientific">Nocardioides marinus</name>
    <dbReference type="NCBI Taxonomy" id="374514"/>
    <lineage>
        <taxon>Bacteria</taxon>
        <taxon>Bacillati</taxon>
        <taxon>Actinomycetota</taxon>
        <taxon>Actinomycetes</taxon>
        <taxon>Propionibacteriales</taxon>
        <taxon>Nocardioidaceae</taxon>
        <taxon>Nocardioides</taxon>
    </lineage>
</organism>
<keyword evidence="2" id="KW-0560">Oxidoreductase</keyword>
<dbReference type="Proteomes" id="UP000537326">
    <property type="component" value="Unassembled WGS sequence"/>
</dbReference>
<proteinExistence type="inferred from homology"/>
<dbReference type="InterPro" id="IPR032710">
    <property type="entry name" value="NTF2-like_dom_sf"/>
</dbReference>
<dbReference type="AlphaFoldDB" id="A0A7Z0C3U7"/>
<reference evidence="3 4" key="1">
    <citation type="submission" date="2020-07" db="EMBL/GenBank/DDBJ databases">
        <title>Sequencing the genomes of 1000 actinobacteria strains.</title>
        <authorList>
            <person name="Klenk H.-P."/>
        </authorList>
    </citation>
    <scope>NUCLEOTIDE SEQUENCE [LARGE SCALE GENOMIC DNA]</scope>
    <source>
        <strain evidence="3 4">DSM 18248</strain>
    </source>
</reference>
<evidence type="ECO:0000256" key="2">
    <source>
        <dbReference type="ARBA" id="ARBA00023002"/>
    </source>
</evidence>
<comment type="similarity">
    <text evidence="1">Belongs to the bacterial ring-hydroxylating dioxygenase beta subunit family.</text>
</comment>
<sequence length="209" mass="23755">MDQAHGRRPGMNTSSIPAQYADTSSFSYHVDAAFYDRLDHYRDSFGEDWPAPDAATLADVTAFLIREARVIDEGRFNDWLDLFADDCLYWVPVTSGGGEPRTEVSHAFDDRRRLTDRVYWLRTGLAYSQIPASRTIRIVGNVAVLEHAGGDTLVRSNFIINEFRAGVTKTYSGWYGHVLTRDGDGWKIRLKQANLLDSEQYHENLTIVF</sequence>
<evidence type="ECO:0000313" key="3">
    <source>
        <dbReference type="EMBL" id="NYI09431.1"/>
    </source>
</evidence>
<dbReference type="Pfam" id="PF00866">
    <property type="entry name" value="Ring_hydroxyl_B"/>
    <property type="match status" value="1"/>
</dbReference>
<comment type="caution">
    <text evidence="3">The sequence shown here is derived from an EMBL/GenBank/DDBJ whole genome shotgun (WGS) entry which is preliminary data.</text>
</comment>
<accession>A0A7Z0C3U7</accession>
<dbReference type="GO" id="GO:0019380">
    <property type="term" value="P:3-phenylpropionate catabolic process"/>
    <property type="evidence" value="ECO:0007669"/>
    <property type="project" value="TreeGrafter"/>
</dbReference>
<dbReference type="Gene3D" id="3.10.450.50">
    <property type="match status" value="1"/>
</dbReference>
<dbReference type="RefSeq" id="WP_246289754.1">
    <property type="nucleotide sequence ID" value="NZ_BAAAPP010000012.1"/>
</dbReference>
<evidence type="ECO:0000256" key="1">
    <source>
        <dbReference type="ARBA" id="ARBA00009570"/>
    </source>
</evidence>